<reference evidence="1 2" key="1">
    <citation type="submission" date="2022-09" db="EMBL/GenBank/DDBJ databases">
        <title>Xylan utilization by haloarchaea-nanohaloarchaea associations.</title>
        <authorList>
            <person name="Yakimov M."/>
        </authorList>
    </citation>
    <scope>NUCLEOTIDE SEQUENCE [LARGE SCALE GENOMIC DNA]</scope>
    <source>
        <strain evidence="1 2">SVXNc</strain>
    </source>
</reference>
<keyword evidence="2" id="KW-1185">Reference proteome</keyword>
<dbReference type="GeneID" id="90590015"/>
<organism evidence="1 2">
    <name type="scientific">Candidatus Nanohalococcus occultus</name>
    <dbReference type="NCBI Taxonomy" id="2978047"/>
    <lineage>
        <taxon>Archaea</taxon>
        <taxon>Candidatus Nanohalarchaeota</taxon>
        <taxon>Candidatus Nanohalarchaeota incertae sedis</taxon>
        <taxon>Candidatus Nanohalococcus</taxon>
    </lineage>
</organism>
<gene>
    <name evidence="1" type="ORF">SVXNc_0577</name>
</gene>
<accession>A0ABY8CEE4</accession>
<proteinExistence type="predicted"/>
<dbReference type="RefSeq" id="WP_347721434.1">
    <property type="nucleotide sequence ID" value="NZ_CP104395.1"/>
</dbReference>
<sequence length="265" mass="30202">MEGFEIEEFENLRKVVETIEGMVEEGYLQAPTLDEIAEELGVSDTTVSKWSGGSYNHAVRTAGLIPNKNLNAGDYMAVYSELDEAGGKITKKAFEQNAPIGSLSKHRNKDLTHNQAREKLGLEPNQGFEHYVGGKFYGDDGENLEDRIRGLEHDFLELESRPPSNDELYNKISFRERSRLPELRARTGVHAEPVTIQGRGRMAGEREDEVFDFWVREYLEEDWSQYSDADVDTVMKLRMAREDISESELSAVAAHYGKWLDLDQY</sequence>
<protein>
    <submittedName>
        <fullName evidence="1">Uncharacterized protein</fullName>
    </submittedName>
</protein>
<evidence type="ECO:0000313" key="2">
    <source>
        <dbReference type="Proteomes" id="UP001218034"/>
    </source>
</evidence>
<dbReference type="EMBL" id="CP104395">
    <property type="protein sequence ID" value="WEL19593.1"/>
    <property type="molecule type" value="Genomic_DNA"/>
</dbReference>
<evidence type="ECO:0000313" key="1">
    <source>
        <dbReference type="EMBL" id="WEL19593.1"/>
    </source>
</evidence>
<dbReference type="Proteomes" id="UP001218034">
    <property type="component" value="Chromosome"/>
</dbReference>
<name>A0ABY8CEE4_9ARCH</name>